<keyword evidence="5" id="KW-1185">Reference proteome</keyword>
<keyword evidence="1" id="KW-0238">DNA-binding</keyword>
<dbReference type="PROSITE" id="PS50118">
    <property type="entry name" value="HMG_BOX_2"/>
    <property type="match status" value="1"/>
</dbReference>
<sequence length="112" mass="12095">MPKATKSSASAPKAKADNADKPKRPPTAWQSYFKDNIDRWMGENPGMKRTEGMKALSVEWRDHPDNPNKGQPPKPKKSKAKAKAAVDASSSSEPSRSSPGIIDASSEPGSEF</sequence>
<dbReference type="Proteomes" id="UP001383192">
    <property type="component" value="Unassembled WGS sequence"/>
</dbReference>
<keyword evidence="1" id="KW-0539">Nucleus</keyword>
<dbReference type="GO" id="GO:0003677">
    <property type="term" value="F:DNA binding"/>
    <property type="evidence" value="ECO:0007669"/>
    <property type="project" value="UniProtKB-UniRule"/>
</dbReference>
<evidence type="ECO:0000256" key="2">
    <source>
        <dbReference type="SAM" id="MobiDB-lite"/>
    </source>
</evidence>
<evidence type="ECO:0000313" key="4">
    <source>
        <dbReference type="EMBL" id="KAK7042931.1"/>
    </source>
</evidence>
<feature type="compositionally biased region" description="Low complexity" evidence="2">
    <location>
        <begin position="1"/>
        <end position="13"/>
    </location>
</feature>
<evidence type="ECO:0000256" key="1">
    <source>
        <dbReference type="PROSITE-ProRule" id="PRU00267"/>
    </source>
</evidence>
<organism evidence="4 5">
    <name type="scientific">Paramarasmius palmivorus</name>
    <dbReference type="NCBI Taxonomy" id="297713"/>
    <lineage>
        <taxon>Eukaryota</taxon>
        <taxon>Fungi</taxon>
        <taxon>Dikarya</taxon>
        <taxon>Basidiomycota</taxon>
        <taxon>Agaricomycotina</taxon>
        <taxon>Agaricomycetes</taxon>
        <taxon>Agaricomycetidae</taxon>
        <taxon>Agaricales</taxon>
        <taxon>Marasmiineae</taxon>
        <taxon>Marasmiaceae</taxon>
        <taxon>Paramarasmius</taxon>
    </lineage>
</organism>
<comment type="caution">
    <text evidence="4">The sequence shown here is derived from an EMBL/GenBank/DDBJ whole genome shotgun (WGS) entry which is preliminary data.</text>
</comment>
<dbReference type="GO" id="GO:0005634">
    <property type="term" value="C:nucleus"/>
    <property type="evidence" value="ECO:0007669"/>
    <property type="project" value="UniProtKB-UniRule"/>
</dbReference>
<feature type="compositionally biased region" description="Basic and acidic residues" evidence="2">
    <location>
        <begin position="14"/>
        <end position="23"/>
    </location>
</feature>
<name>A0AAW0CTB7_9AGAR</name>
<dbReference type="AlphaFoldDB" id="A0AAW0CTB7"/>
<dbReference type="EMBL" id="JAYKXP010000030">
    <property type="protein sequence ID" value="KAK7042931.1"/>
    <property type="molecule type" value="Genomic_DNA"/>
</dbReference>
<evidence type="ECO:0000259" key="3">
    <source>
        <dbReference type="PROSITE" id="PS50118"/>
    </source>
</evidence>
<accession>A0AAW0CTB7</accession>
<protein>
    <recommendedName>
        <fullName evidence="3">HMG box domain-containing protein</fullName>
    </recommendedName>
</protein>
<gene>
    <name evidence="4" type="ORF">VNI00_008667</name>
</gene>
<dbReference type="InterPro" id="IPR009071">
    <property type="entry name" value="HMG_box_dom"/>
</dbReference>
<proteinExistence type="predicted"/>
<feature type="compositionally biased region" description="Basic and acidic residues" evidence="2">
    <location>
        <begin position="35"/>
        <end position="52"/>
    </location>
</feature>
<feature type="region of interest" description="Disordered" evidence="2">
    <location>
        <begin position="1"/>
        <end position="112"/>
    </location>
</feature>
<evidence type="ECO:0000313" key="5">
    <source>
        <dbReference type="Proteomes" id="UP001383192"/>
    </source>
</evidence>
<dbReference type="InterPro" id="IPR036910">
    <property type="entry name" value="HMG_box_dom_sf"/>
</dbReference>
<dbReference type="SUPFAM" id="SSF47095">
    <property type="entry name" value="HMG-box"/>
    <property type="match status" value="1"/>
</dbReference>
<feature type="domain" description="HMG box" evidence="3">
    <location>
        <begin position="22"/>
        <end position="69"/>
    </location>
</feature>
<dbReference type="Gene3D" id="1.10.30.10">
    <property type="entry name" value="High mobility group box domain"/>
    <property type="match status" value="1"/>
</dbReference>
<dbReference type="Pfam" id="PF00505">
    <property type="entry name" value="HMG_box"/>
    <property type="match status" value="1"/>
</dbReference>
<reference evidence="4 5" key="1">
    <citation type="submission" date="2024-01" db="EMBL/GenBank/DDBJ databases">
        <title>A draft genome for a cacao thread blight-causing isolate of Paramarasmius palmivorus.</title>
        <authorList>
            <person name="Baruah I.K."/>
            <person name="Bukari Y."/>
            <person name="Amoako-Attah I."/>
            <person name="Meinhardt L.W."/>
            <person name="Bailey B.A."/>
            <person name="Cohen S.P."/>
        </authorList>
    </citation>
    <scope>NUCLEOTIDE SEQUENCE [LARGE SCALE GENOMIC DNA]</scope>
    <source>
        <strain evidence="4 5">GH-12</strain>
    </source>
</reference>
<feature type="compositionally biased region" description="Low complexity" evidence="2">
    <location>
        <begin position="83"/>
        <end position="99"/>
    </location>
</feature>
<feature type="DNA-binding region" description="HMG box" evidence="1">
    <location>
        <begin position="22"/>
        <end position="69"/>
    </location>
</feature>